<dbReference type="SUPFAM" id="SSF52518">
    <property type="entry name" value="Thiamin diphosphate-binding fold (THDP-binding)"/>
    <property type="match status" value="2"/>
</dbReference>
<dbReference type="PROSITE" id="PS00802">
    <property type="entry name" value="TRANSKETOLASE_2"/>
    <property type="match status" value="1"/>
</dbReference>
<dbReference type="CDD" id="cd02007">
    <property type="entry name" value="TPP_DXS"/>
    <property type="match status" value="1"/>
</dbReference>
<evidence type="ECO:0000259" key="11">
    <source>
        <dbReference type="SMART" id="SM00861"/>
    </source>
</evidence>
<feature type="binding site" evidence="10">
    <location>
        <position position="151"/>
    </location>
    <ligand>
        <name>Mg(2+)</name>
        <dbReference type="ChEBI" id="CHEBI:18420"/>
    </ligand>
</feature>
<keyword evidence="4 10" id="KW-0808">Transferase</keyword>
<feature type="binding site" evidence="10">
    <location>
        <position position="181"/>
    </location>
    <ligand>
        <name>Mg(2+)</name>
        <dbReference type="ChEBI" id="CHEBI:18420"/>
    </ligand>
</feature>
<comment type="similarity">
    <text evidence="2 10">Belongs to the transketolase family. DXPS subfamily.</text>
</comment>
<comment type="cofactor">
    <cofactor evidence="10">
        <name>thiamine diphosphate</name>
        <dbReference type="ChEBI" id="CHEBI:58937"/>
    </cofactor>
    <text evidence="10">Binds 1 thiamine pyrophosphate per subunit.</text>
</comment>
<dbReference type="EC" id="2.2.1.7" evidence="10"/>
<dbReference type="InterPro" id="IPR005477">
    <property type="entry name" value="Dxylulose-5-P_synthase"/>
</dbReference>
<dbReference type="InterPro" id="IPR005475">
    <property type="entry name" value="Transketolase-like_Pyr-bd"/>
</dbReference>
<dbReference type="InterPro" id="IPR009014">
    <property type="entry name" value="Transketo_C/PFOR_II"/>
</dbReference>
<dbReference type="CDD" id="cd07033">
    <property type="entry name" value="TPP_PYR_DXS_TK_like"/>
    <property type="match status" value="1"/>
</dbReference>
<feature type="binding site" evidence="10">
    <location>
        <position position="288"/>
    </location>
    <ligand>
        <name>thiamine diphosphate</name>
        <dbReference type="ChEBI" id="CHEBI:58937"/>
    </ligand>
</feature>
<dbReference type="NCBIfam" id="TIGR00204">
    <property type="entry name" value="dxs"/>
    <property type="match status" value="1"/>
</dbReference>
<evidence type="ECO:0000256" key="3">
    <source>
        <dbReference type="ARBA" id="ARBA00011738"/>
    </source>
</evidence>
<dbReference type="EMBL" id="JAHLFE010000189">
    <property type="protein sequence ID" value="MBU3845055.1"/>
    <property type="molecule type" value="Genomic_DNA"/>
</dbReference>
<feature type="binding site" evidence="10">
    <location>
        <begin position="152"/>
        <end position="153"/>
    </location>
    <ligand>
        <name>thiamine diphosphate</name>
        <dbReference type="ChEBI" id="CHEBI:58937"/>
    </ligand>
</feature>
<dbReference type="InterPro" id="IPR033248">
    <property type="entry name" value="Transketolase_C"/>
</dbReference>
<comment type="subunit">
    <text evidence="3 10">Homodimer.</text>
</comment>
<protein>
    <recommendedName>
        <fullName evidence="10">1-deoxy-D-xylulose-5-phosphate synthase</fullName>
        <ecNumber evidence="10">2.2.1.7</ecNumber>
    </recommendedName>
    <alternativeName>
        <fullName evidence="10">1-deoxyxylulose-5-phosphate synthase</fullName>
        <shortName evidence="10">DXP synthase</shortName>
        <shortName evidence="10">DXPS</shortName>
    </alternativeName>
</protein>
<feature type="binding site" evidence="10">
    <location>
        <position position="370"/>
    </location>
    <ligand>
        <name>thiamine diphosphate</name>
        <dbReference type="ChEBI" id="CHEBI:58937"/>
    </ligand>
</feature>
<dbReference type="Pfam" id="PF02779">
    <property type="entry name" value="Transket_pyr"/>
    <property type="match status" value="1"/>
</dbReference>
<dbReference type="GO" id="GO:0019288">
    <property type="term" value="P:isopentenyl diphosphate biosynthetic process, methylerythritol 4-phosphate pathway"/>
    <property type="evidence" value="ECO:0007669"/>
    <property type="project" value="TreeGrafter"/>
</dbReference>
<evidence type="ECO:0000256" key="6">
    <source>
        <dbReference type="ARBA" id="ARBA00022842"/>
    </source>
</evidence>
<comment type="catalytic activity">
    <reaction evidence="10">
        <text>D-glyceraldehyde 3-phosphate + pyruvate + H(+) = 1-deoxy-D-xylulose 5-phosphate + CO2</text>
        <dbReference type="Rhea" id="RHEA:12605"/>
        <dbReference type="ChEBI" id="CHEBI:15361"/>
        <dbReference type="ChEBI" id="CHEBI:15378"/>
        <dbReference type="ChEBI" id="CHEBI:16526"/>
        <dbReference type="ChEBI" id="CHEBI:57792"/>
        <dbReference type="ChEBI" id="CHEBI:59776"/>
        <dbReference type="EC" id="2.2.1.7"/>
    </reaction>
</comment>
<dbReference type="NCBIfam" id="NF003933">
    <property type="entry name" value="PRK05444.2-2"/>
    <property type="match status" value="1"/>
</dbReference>
<evidence type="ECO:0000256" key="2">
    <source>
        <dbReference type="ARBA" id="ARBA00011081"/>
    </source>
</evidence>
<comment type="caution">
    <text evidence="12">The sequence shown here is derived from an EMBL/GenBank/DDBJ whole genome shotgun (WGS) entry which is preliminary data.</text>
</comment>
<evidence type="ECO:0000256" key="7">
    <source>
        <dbReference type="ARBA" id="ARBA00022977"/>
    </source>
</evidence>
<feature type="binding site" evidence="10">
    <location>
        <position position="181"/>
    </location>
    <ligand>
        <name>thiamine diphosphate</name>
        <dbReference type="ChEBI" id="CHEBI:58937"/>
    </ligand>
</feature>
<keyword evidence="8 10" id="KW-0786">Thiamine pyrophosphate</keyword>
<evidence type="ECO:0000256" key="9">
    <source>
        <dbReference type="ARBA" id="ARBA00023229"/>
    </source>
</evidence>
<feature type="binding site" evidence="10">
    <location>
        <position position="77"/>
    </location>
    <ligand>
        <name>thiamine diphosphate</name>
        <dbReference type="ChEBI" id="CHEBI:58937"/>
    </ligand>
</feature>
<dbReference type="AlphaFoldDB" id="A0A948THC1"/>
<keyword evidence="9 10" id="KW-0414">Isoprene biosynthesis</keyword>
<reference evidence="12" key="1">
    <citation type="journal article" date="2021" name="PeerJ">
        <title>Extensive microbial diversity within the chicken gut microbiome revealed by metagenomics and culture.</title>
        <authorList>
            <person name="Gilroy R."/>
            <person name="Ravi A."/>
            <person name="Getino M."/>
            <person name="Pursley I."/>
            <person name="Horton D.L."/>
            <person name="Alikhan N.F."/>
            <person name="Baker D."/>
            <person name="Gharbi K."/>
            <person name="Hall N."/>
            <person name="Watson M."/>
            <person name="Adriaenssens E.M."/>
            <person name="Foster-Nyarko E."/>
            <person name="Jarju S."/>
            <person name="Secka A."/>
            <person name="Antonio M."/>
            <person name="Oren A."/>
            <person name="Chaudhuri R.R."/>
            <person name="La Ragione R."/>
            <person name="Hildebrand F."/>
            <person name="Pallen M.J."/>
        </authorList>
    </citation>
    <scope>NUCLEOTIDE SEQUENCE</scope>
    <source>
        <strain evidence="12">378</strain>
    </source>
</reference>
<evidence type="ECO:0000256" key="1">
    <source>
        <dbReference type="ARBA" id="ARBA00004980"/>
    </source>
</evidence>
<evidence type="ECO:0000313" key="13">
    <source>
        <dbReference type="Proteomes" id="UP000733611"/>
    </source>
</evidence>
<comment type="function">
    <text evidence="10">Catalyzes the acyloin condensation reaction between C atoms 2 and 3 of pyruvate and glyceraldehyde 3-phosphate to yield 1-deoxy-D-xylulose-5-phosphate (DXP).</text>
</comment>
<evidence type="ECO:0000256" key="5">
    <source>
        <dbReference type="ARBA" id="ARBA00022723"/>
    </source>
</evidence>
<proteinExistence type="inferred from homology"/>
<feature type="binding site" evidence="10">
    <location>
        <begin position="118"/>
        <end position="120"/>
    </location>
    <ligand>
        <name>thiamine diphosphate</name>
        <dbReference type="ChEBI" id="CHEBI:58937"/>
    </ligand>
</feature>
<accession>A0A948THC1</accession>
<dbReference type="GO" id="GO:0000287">
    <property type="term" value="F:magnesium ion binding"/>
    <property type="evidence" value="ECO:0007669"/>
    <property type="project" value="UniProtKB-UniRule"/>
</dbReference>
<evidence type="ECO:0000256" key="8">
    <source>
        <dbReference type="ARBA" id="ARBA00023052"/>
    </source>
</evidence>
<evidence type="ECO:0000256" key="4">
    <source>
        <dbReference type="ARBA" id="ARBA00022679"/>
    </source>
</evidence>
<reference evidence="12" key="2">
    <citation type="submission" date="2021-04" db="EMBL/GenBank/DDBJ databases">
        <authorList>
            <person name="Gilroy R."/>
        </authorList>
    </citation>
    <scope>NUCLEOTIDE SEQUENCE</scope>
    <source>
        <strain evidence="12">378</strain>
    </source>
</reference>
<sequence>MPNDFQLLNHINSASDVRALSREQLPQLCKEVRSCLIDTVSKTAGHLASGLGVVELTVALHYVYDTPKDVIVWDVGHQAYPHKILTGHRNELQTIRQHHGLHAFIWRGETPYDLLSTGHASTSIGSALGLAVAERNKSPDERRKVIAVIGDGALSGGTSFEALNHAGSFSDIDLTVILNDNEMSISENVGSLAQGLSHVISSPHYVKLIEGGKRILKSLPAVRELAIRAQEHVKGMLMPGTLFEELGFNYIGPVDGHDVGRLVNLLQNIKEISGLKFLHIVTKKGKGYGPAEEDPICYHGVPTFNPAQGINQESSKEDRSYSAAFGRWMCDKAVSDRRIMAVTPAMRIGSGLAEFAQRYPHQFFDVAIAEQHAMVFASGLAAGGMRPVVNIYSSFMQRAYDGLIHDMAIQDLPMMLCLDRGGVVGADGPTHNGSFDIAYTRTVPNLLIMAPSTRHELYYMLNTGYAYAHPCVVRYPRDNGETLREVLADGTIGEKPERLSLDTKLNIGQVECLHLNAVHALYIQGLNCDDQHHELDLLGFGSGNVASLPRTEVSLKRALTATPEMAADALGKQYKVAILAFGPLSHTLLPLACEQDYTLINMRFIKPLNEALVRLLSAKYDLLVTVEEGAVCGGIGEEIDAVVAQMSGEHYACVLNIGLPDNFIMEGTRQEIFTELGLTAEKIKERISAKLHTLKVPQ</sequence>
<keyword evidence="6 10" id="KW-0460">Magnesium</keyword>
<dbReference type="Proteomes" id="UP000733611">
    <property type="component" value="Unassembled WGS sequence"/>
</dbReference>
<keyword evidence="5 10" id="KW-0479">Metal-binding</keyword>
<dbReference type="SMART" id="SM00861">
    <property type="entry name" value="Transket_pyr"/>
    <property type="match status" value="1"/>
</dbReference>
<evidence type="ECO:0000256" key="10">
    <source>
        <dbReference type="HAMAP-Rule" id="MF_00315"/>
    </source>
</evidence>
<dbReference type="InterPro" id="IPR020826">
    <property type="entry name" value="Transketolase_BS"/>
</dbReference>
<comment type="cofactor">
    <cofactor evidence="10">
        <name>Mg(2+)</name>
        <dbReference type="ChEBI" id="CHEBI:18420"/>
    </cofactor>
    <text evidence="10">Binds 1 Mg(2+) ion per subunit.</text>
</comment>
<dbReference type="InterPro" id="IPR029061">
    <property type="entry name" value="THDP-binding"/>
</dbReference>
<dbReference type="GO" id="GO:0008661">
    <property type="term" value="F:1-deoxy-D-xylulose-5-phosphate synthase activity"/>
    <property type="evidence" value="ECO:0007669"/>
    <property type="project" value="UniProtKB-UniRule"/>
</dbReference>
<evidence type="ECO:0000313" key="12">
    <source>
        <dbReference type="EMBL" id="MBU3845055.1"/>
    </source>
</evidence>
<keyword evidence="7 10" id="KW-0784">Thiamine biosynthesis</keyword>
<organism evidence="12 13">
    <name type="scientific">Candidatus Anaerobiospirillum pullicola</name>
    <dbReference type="NCBI Taxonomy" id="2838451"/>
    <lineage>
        <taxon>Bacteria</taxon>
        <taxon>Pseudomonadati</taxon>
        <taxon>Pseudomonadota</taxon>
        <taxon>Gammaproteobacteria</taxon>
        <taxon>Aeromonadales</taxon>
        <taxon>Succinivibrionaceae</taxon>
        <taxon>Anaerobiospirillum</taxon>
    </lineage>
</organism>
<dbReference type="PANTHER" id="PTHR43322:SF5">
    <property type="entry name" value="1-DEOXY-D-XYLULOSE-5-PHOSPHATE SYNTHASE, CHLOROPLASTIC"/>
    <property type="match status" value="1"/>
</dbReference>
<gene>
    <name evidence="10 12" type="primary">dxs</name>
    <name evidence="12" type="ORF">H9847_09390</name>
</gene>
<dbReference type="GO" id="GO:0030976">
    <property type="term" value="F:thiamine pyrophosphate binding"/>
    <property type="evidence" value="ECO:0007669"/>
    <property type="project" value="UniProtKB-UniRule"/>
</dbReference>
<dbReference type="Gene3D" id="3.40.50.920">
    <property type="match status" value="1"/>
</dbReference>
<dbReference type="GO" id="GO:0016114">
    <property type="term" value="P:terpenoid biosynthetic process"/>
    <property type="evidence" value="ECO:0007669"/>
    <property type="project" value="UniProtKB-UniRule"/>
</dbReference>
<name>A0A948THC1_9GAMM</name>
<dbReference type="SUPFAM" id="SSF52922">
    <property type="entry name" value="TK C-terminal domain-like"/>
    <property type="match status" value="1"/>
</dbReference>
<comment type="pathway">
    <text evidence="1 10">Metabolic intermediate biosynthesis; 1-deoxy-D-xylulose 5-phosphate biosynthesis; 1-deoxy-D-xylulose 5-phosphate from D-glyceraldehyde 3-phosphate and pyruvate: step 1/1.</text>
</comment>
<dbReference type="PANTHER" id="PTHR43322">
    <property type="entry name" value="1-D-DEOXYXYLULOSE 5-PHOSPHATE SYNTHASE-RELATED"/>
    <property type="match status" value="1"/>
</dbReference>
<dbReference type="Pfam" id="PF02780">
    <property type="entry name" value="Transketolase_C"/>
    <property type="match status" value="1"/>
</dbReference>
<dbReference type="GO" id="GO:0009228">
    <property type="term" value="P:thiamine biosynthetic process"/>
    <property type="evidence" value="ECO:0007669"/>
    <property type="project" value="UniProtKB-UniRule"/>
</dbReference>
<dbReference type="GO" id="GO:0005829">
    <property type="term" value="C:cytosol"/>
    <property type="evidence" value="ECO:0007669"/>
    <property type="project" value="TreeGrafter"/>
</dbReference>
<dbReference type="Pfam" id="PF13292">
    <property type="entry name" value="DXP_synthase_N"/>
    <property type="match status" value="1"/>
</dbReference>
<dbReference type="HAMAP" id="MF_00315">
    <property type="entry name" value="DXP_synth"/>
    <property type="match status" value="1"/>
</dbReference>
<feature type="domain" description="Transketolase-like pyrimidine-binding" evidence="11">
    <location>
        <begin position="319"/>
        <end position="483"/>
    </location>
</feature>
<dbReference type="Gene3D" id="3.40.50.970">
    <property type="match status" value="2"/>
</dbReference>